<protein>
    <submittedName>
        <fullName evidence="6">TlyA family RNA methyltransferase</fullName>
    </submittedName>
</protein>
<keyword evidence="7" id="KW-1185">Reference proteome</keyword>
<organism evidence="6 7">
    <name type="scientific">Chitinimonas lacunae</name>
    <dbReference type="NCBI Taxonomy" id="1963018"/>
    <lineage>
        <taxon>Bacteria</taxon>
        <taxon>Pseudomonadati</taxon>
        <taxon>Pseudomonadota</taxon>
        <taxon>Betaproteobacteria</taxon>
        <taxon>Neisseriales</taxon>
        <taxon>Chitinibacteraceae</taxon>
        <taxon>Chitinimonas</taxon>
    </lineage>
</organism>
<dbReference type="CDD" id="cd02440">
    <property type="entry name" value="AdoMet_MTases"/>
    <property type="match status" value="1"/>
</dbReference>
<dbReference type="PROSITE" id="PS50889">
    <property type="entry name" value="S4"/>
    <property type="match status" value="1"/>
</dbReference>
<comment type="caution">
    <text evidence="6">The sequence shown here is derived from an EMBL/GenBank/DDBJ whole genome shotgun (WGS) entry which is preliminary data.</text>
</comment>
<evidence type="ECO:0000259" key="5">
    <source>
        <dbReference type="Pfam" id="PF01728"/>
    </source>
</evidence>
<dbReference type="InterPro" id="IPR029063">
    <property type="entry name" value="SAM-dependent_MTases_sf"/>
</dbReference>
<comment type="similarity">
    <text evidence="2">Belongs to the TlyA family.</text>
</comment>
<evidence type="ECO:0000256" key="2">
    <source>
        <dbReference type="ARBA" id="ARBA00029460"/>
    </source>
</evidence>
<evidence type="ECO:0000256" key="3">
    <source>
        <dbReference type="PROSITE-ProRule" id="PRU00182"/>
    </source>
</evidence>
<reference evidence="7" key="1">
    <citation type="journal article" date="2019" name="Int. J. Syst. Evol. Microbiol.">
        <title>The Global Catalogue of Microorganisms (GCM) 10K type strain sequencing project: providing services to taxonomists for standard genome sequencing and annotation.</title>
        <authorList>
            <consortium name="The Broad Institute Genomics Platform"/>
            <consortium name="The Broad Institute Genome Sequencing Center for Infectious Disease"/>
            <person name="Wu L."/>
            <person name="Ma J."/>
        </authorList>
    </citation>
    <scope>NUCLEOTIDE SEQUENCE [LARGE SCALE GENOMIC DNA]</scope>
    <source>
        <strain evidence="7">LMG 29894</strain>
    </source>
</reference>
<evidence type="ECO:0000256" key="1">
    <source>
        <dbReference type="ARBA" id="ARBA00022884"/>
    </source>
</evidence>
<dbReference type="SUPFAM" id="SSF53335">
    <property type="entry name" value="S-adenosyl-L-methionine-dependent methyltransferases"/>
    <property type="match status" value="1"/>
</dbReference>
<dbReference type="Gene3D" id="3.40.50.150">
    <property type="entry name" value="Vaccinia Virus protein VP39"/>
    <property type="match status" value="1"/>
</dbReference>
<evidence type="ECO:0000313" key="7">
    <source>
        <dbReference type="Proteomes" id="UP001595791"/>
    </source>
</evidence>
<gene>
    <name evidence="6" type="ORF">ACFOW7_10875</name>
</gene>
<dbReference type="PANTHER" id="PTHR32319:SF0">
    <property type="entry name" value="BACTERIAL HEMOLYSIN-LIKE PROTEIN"/>
    <property type="match status" value="1"/>
</dbReference>
<dbReference type="CDD" id="cd00165">
    <property type="entry name" value="S4"/>
    <property type="match status" value="1"/>
</dbReference>
<dbReference type="GO" id="GO:0032259">
    <property type="term" value="P:methylation"/>
    <property type="evidence" value="ECO:0007669"/>
    <property type="project" value="UniProtKB-KW"/>
</dbReference>
<dbReference type="PANTHER" id="PTHR32319">
    <property type="entry name" value="BACTERIAL HEMOLYSIN-LIKE PROTEIN"/>
    <property type="match status" value="1"/>
</dbReference>
<keyword evidence="6" id="KW-0808">Transferase</keyword>
<evidence type="ECO:0000259" key="4">
    <source>
        <dbReference type="Pfam" id="PF01479"/>
    </source>
</evidence>
<dbReference type="PIRSF" id="PIRSF005578">
    <property type="entry name" value="TlyA"/>
    <property type="match status" value="1"/>
</dbReference>
<dbReference type="InterPro" id="IPR002877">
    <property type="entry name" value="RNA_MeTrfase_FtsJ_dom"/>
</dbReference>
<keyword evidence="1 3" id="KW-0694">RNA-binding</keyword>
<accession>A0ABV8MPK3</accession>
<feature type="domain" description="Ribosomal RNA methyltransferase FtsJ" evidence="5">
    <location>
        <begin position="68"/>
        <end position="255"/>
    </location>
</feature>
<dbReference type="RefSeq" id="WP_378164045.1">
    <property type="nucleotide sequence ID" value="NZ_JBHSBU010000001.1"/>
</dbReference>
<dbReference type="InterPro" id="IPR036986">
    <property type="entry name" value="S4_RNA-bd_sf"/>
</dbReference>
<sequence length="259" mass="27843">MDTYTLVRLDLLLVEQGHAASRTAAQALIDAGRVRLLRAEGAQPLSKASQKLPRDSRFEIEADPADRFVSRGGLKLAGALDQTRLDVTGLRCLDVGISTGGFTDCLLQAGAHRVVGVDVGHGQLHPRLADEPRLHALEGINARELPADLLLAANDGQPFDLAVADVSFISLTLVLPAMAPLLRPGGRLLCLVKPQFEVGRDGIGRGGIVRDPARYPPVRQKLETTASELGLIVEDWLDSPICGGDGNREFFILLRQPES</sequence>
<dbReference type="InterPro" id="IPR004538">
    <property type="entry name" value="Hemolysin_A/TlyA"/>
</dbReference>
<feature type="domain" description="RNA-binding S4" evidence="4">
    <location>
        <begin position="7"/>
        <end position="35"/>
    </location>
</feature>
<dbReference type="InterPro" id="IPR047048">
    <property type="entry name" value="TlyA"/>
</dbReference>
<dbReference type="InterPro" id="IPR002942">
    <property type="entry name" value="S4_RNA-bd"/>
</dbReference>
<dbReference type="GO" id="GO:0008168">
    <property type="term" value="F:methyltransferase activity"/>
    <property type="evidence" value="ECO:0007669"/>
    <property type="project" value="UniProtKB-KW"/>
</dbReference>
<dbReference type="Gene3D" id="3.10.290.10">
    <property type="entry name" value="RNA-binding S4 domain"/>
    <property type="match status" value="1"/>
</dbReference>
<proteinExistence type="inferred from homology"/>
<dbReference type="Proteomes" id="UP001595791">
    <property type="component" value="Unassembled WGS sequence"/>
</dbReference>
<dbReference type="EMBL" id="JBHSBU010000001">
    <property type="protein sequence ID" value="MFC4159849.1"/>
    <property type="molecule type" value="Genomic_DNA"/>
</dbReference>
<keyword evidence="6" id="KW-0489">Methyltransferase</keyword>
<dbReference type="Pfam" id="PF01479">
    <property type="entry name" value="S4"/>
    <property type="match status" value="1"/>
</dbReference>
<evidence type="ECO:0000313" key="6">
    <source>
        <dbReference type="EMBL" id="MFC4159849.1"/>
    </source>
</evidence>
<dbReference type="Pfam" id="PF01728">
    <property type="entry name" value="FtsJ"/>
    <property type="match status" value="1"/>
</dbReference>
<name>A0ABV8MPK3_9NEIS</name>